<dbReference type="GeneID" id="61762728"/>
<name>A0A447QIX4_SERRU</name>
<feature type="compositionally biased region" description="Basic and acidic residues" evidence="1">
    <location>
        <begin position="29"/>
        <end position="38"/>
    </location>
</feature>
<gene>
    <name evidence="3" type="ORF">NCTC12971_04877</name>
    <name evidence="2" type="ORF">NCTC9419_01530</name>
</gene>
<dbReference type="Proteomes" id="UP000271603">
    <property type="component" value="Chromosome"/>
</dbReference>
<evidence type="ECO:0000313" key="3">
    <source>
        <dbReference type="EMBL" id="VTP66981.1"/>
    </source>
</evidence>
<dbReference type="Proteomes" id="UP000307968">
    <property type="component" value="Chromosome"/>
</dbReference>
<evidence type="ECO:0000313" key="5">
    <source>
        <dbReference type="Proteomes" id="UP000307968"/>
    </source>
</evidence>
<evidence type="ECO:0000313" key="4">
    <source>
        <dbReference type="Proteomes" id="UP000271603"/>
    </source>
</evidence>
<feature type="region of interest" description="Disordered" evidence="1">
    <location>
        <begin position="26"/>
        <end position="59"/>
    </location>
</feature>
<feature type="compositionally biased region" description="Polar residues" evidence="1">
    <location>
        <begin position="49"/>
        <end position="59"/>
    </location>
</feature>
<dbReference type="EMBL" id="LR590463">
    <property type="protein sequence ID" value="VTP66981.1"/>
    <property type="molecule type" value="Genomic_DNA"/>
</dbReference>
<sequence length="59" mass="6517">MMSEPSDAIDSTYPLSGFRFTVSIGDETMQERDADKTQTRIGQAAVQPTEFNQQDSSEA</sequence>
<dbReference type="AlphaFoldDB" id="A0A447QIX4"/>
<dbReference type="RefSeq" id="WP_054305839.1">
    <property type="nucleotide sequence ID" value="NZ_CAMIPJ010000008.1"/>
</dbReference>
<dbReference type="EMBL" id="LR134155">
    <property type="protein sequence ID" value="VEA70038.1"/>
    <property type="molecule type" value="Genomic_DNA"/>
</dbReference>
<protein>
    <submittedName>
        <fullName evidence="2">Uncharacterized protein</fullName>
    </submittedName>
</protein>
<proteinExistence type="predicted"/>
<organism evidence="2 4">
    <name type="scientific">Serratia rubidaea</name>
    <name type="common">Serratia marinorubra</name>
    <dbReference type="NCBI Taxonomy" id="61652"/>
    <lineage>
        <taxon>Bacteria</taxon>
        <taxon>Pseudomonadati</taxon>
        <taxon>Pseudomonadota</taxon>
        <taxon>Gammaproteobacteria</taxon>
        <taxon>Enterobacterales</taxon>
        <taxon>Yersiniaceae</taxon>
        <taxon>Serratia</taxon>
    </lineage>
</organism>
<reference evidence="2 4" key="1">
    <citation type="submission" date="2018-12" db="EMBL/GenBank/DDBJ databases">
        <authorList>
            <consortium name="Pathogen Informatics"/>
        </authorList>
    </citation>
    <scope>NUCLEOTIDE SEQUENCE [LARGE SCALE GENOMIC DNA]</scope>
    <source>
        <strain evidence="3 5">NCTC12971</strain>
        <strain evidence="2 4">NCTC9419</strain>
    </source>
</reference>
<evidence type="ECO:0000256" key="1">
    <source>
        <dbReference type="SAM" id="MobiDB-lite"/>
    </source>
</evidence>
<accession>A0A447QIX4</accession>
<evidence type="ECO:0000313" key="2">
    <source>
        <dbReference type="EMBL" id="VEA70038.1"/>
    </source>
</evidence>